<keyword evidence="1" id="KW-0732">Signal</keyword>
<name>A0ABV8RLL2_9SPHN</name>
<protein>
    <submittedName>
        <fullName evidence="2">DUF2141 domain-containing protein</fullName>
    </submittedName>
</protein>
<feature type="signal peptide" evidence="1">
    <location>
        <begin position="1"/>
        <end position="22"/>
    </location>
</feature>
<dbReference type="Pfam" id="PF09912">
    <property type="entry name" value="DUF2141"/>
    <property type="match status" value="1"/>
</dbReference>
<keyword evidence="3" id="KW-1185">Reference proteome</keyword>
<evidence type="ECO:0000313" key="3">
    <source>
        <dbReference type="Proteomes" id="UP001595887"/>
    </source>
</evidence>
<dbReference type="RefSeq" id="WP_381424477.1">
    <property type="nucleotide sequence ID" value="NZ_JBHSDH010000013.1"/>
</dbReference>
<feature type="chain" id="PRO_5046673883" evidence="1">
    <location>
        <begin position="23"/>
        <end position="158"/>
    </location>
</feature>
<accession>A0ABV8RLL2</accession>
<proteinExistence type="predicted"/>
<organism evidence="2 3">
    <name type="scientific">Sphingorhabdus arenilitoris</name>
    <dbReference type="NCBI Taxonomy" id="1490041"/>
    <lineage>
        <taxon>Bacteria</taxon>
        <taxon>Pseudomonadati</taxon>
        <taxon>Pseudomonadota</taxon>
        <taxon>Alphaproteobacteria</taxon>
        <taxon>Sphingomonadales</taxon>
        <taxon>Sphingomonadaceae</taxon>
        <taxon>Sphingorhabdus</taxon>
    </lineage>
</organism>
<evidence type="ECO:0000313" key="2">
    <source>
        <dbReference type="EMBL" id="MFC4293171.1"/>
    </source>
</evidence>
<dbReference type="InterPro" id="IPR018673">
    <property type="entry name" value="DUF2141"/>
</dbReference>
<gene>
    <name evidence="2" type="ORF">ACFOWX_12160</name>
</gene>
<comment type="caution">
    <text evidence="2">The sequence shown here is derived from an EMBL/GenBank/DDBJ whole genome shotgun (WGS) entry which is preliminary data.</text>
</comment>
<reference evidence="3" key="1">
    <citation type="journal article" date="2019" name="Int. J. Syst. Evol. Microbiol.">
        <title>The Global Catalogue of Microorganisms (GCM) 10K type strain sequencing project: providing services to taxonomists for standard genome sequencing and annotation.</title>
        <authorList>
            <consortium name="The Broad Institute Genomics Platform"/>
            <consortium name="The Broad Institute Genome Sequencing Center for Infectious Disease"/>
            <person name="Wu L."/>
            <person name="Ma J."/>
        </authorList>
    </citation>
    <scope>NUCLEOTIDE SEQUENCE [LARGE SCALE GENOMIC DNA]</scope>
    <source>
        <strain evidence="3">CECT 8531</strain>
    </source>
</reference>
<evidence type="ECO:0000256" key="1">
    <source>
        <dbReference type="SAM" id="SignalP"/>
    </source>
</evidence>
<sequence length="158" mass="16583">MLNFRFAATAIALLAVSGSANAGTTISNNLSNCSAGKGPAVMITVTGIEGASGKMRVQSYPATKQSWLKKGAWLHRIETKATGSTMRFCVPVPSAGNYAIAIRHDKNGNGKTDIREDGGGMSNNPSINIFNLGKPSVSKTSFYAGSGITQLSISMKYF</sequence>
<dbReference type="Proteomes" id="UP001595887">
    <property type="component" value="Unassembled WGS sequence"/>
</dbReference>
<dbReference type="EMBL" id="JBHSDH010000013">
    <property type="protein sequence ID" value="MFC4293171.1"/>
    <property type="molecule type" value="Genomic_DNA"/>
</dbReference>